<feature type="transmembrane region" description="Helical" evidence="1">
    <location>
        <begin position="135"/>
        <end position="155"/>
    </location>
</feature>
<dbReference type="Proteomes" id="UP000266723">
    <property type="component" value="Unassembled WGS sequence"/>
</dbReference>
<evidence type="ECO:0000256" key="1">
    <source>
        <dbReference type="SAM" id="Phobius"/>
    </source>
</evidence>
<evidence type="ECO:0000313" key="2">
    <source>
        <dbReference type="EMBL" id="KAF3605819.1"/>
    </source>
</evidence>
<keyword evidence="3" id="KW-1185">Reference proteome</keyword>
<comment type="caution">
    <text evidence="2">The sequence shown here is derived from an EMBL/GenBank/DDBJ whole genome shotgun (WGS) entry which is preliminary data.</text>
</comment>
<gene>
    <name evidence="2" type="ORF">DY000_02046177</name>
</gene>
<dbReference type="EMBL" id="QGKV02000297">
    <property type="protein sequence ID" value="KAF3605819.1"/>
    <property type="molecule type" value="Genomic_DNA"/>
</dbReference>
<reference evidence="2 3" key="1">
    <citation type="journal article" date="2020" name="BMC Genomics">
        <title>Intraspecific diversification of the crop wild relative Brassica cretica Lam. using demographic model selection.</title>
        <authorList>
            <person name="Kioukis A."/>
            <person name="Michalopoulou V.A."/>
            <person name="Briers L."/>
            <person name="Pirintsos S."/>
            <person name="Studholme D.J."/>
            <person name="Pavlidis P."/>
            <person name="Sarris P.F."/>
        </authorList>
    </citation>
    <scope>NUCLEOTIDE SEQUENCE [LARGE SCALE GENOMIC DNA]</scope>
    <source>
        <strain evidence="3">cv. PFS-1207/04</strain>
    </source>
</reference>
<proteinExistence type="predicted"/>
<feature type="transmembrane region" description="Helical" evidence="1">
    <location>
        <begin position="95"/>
        <end position="115"/>
    </location>
</feature>
<evidence type="ECO:0000313" key="3">
    <source>
        <dbReference type="Proteomes" id="UP000266723"/>
    </source>
</evidence>
<name>A0ABQ7EQL2_BRACR</name>
<keyword evidence="1" id="KW-1133">Transmembrane helix</keyword>
<sequence length="199" mass="22777">MFPRKSIEIFRRNSEETNFRGNSEDPQFVGKVLGIYRGRASSGYFLGRSSIDAFLDIYTSIDRNIPTDIFLGISSEIPRDIPRISFSVGMHMRSLIAFLTVMVVVAVLVLIATVIVLREMRRRKKTLVVVVIRRLLTCAICIIALLGFLTVHIYVAPLNRLPRLHLSKYTTRVPARTHQLRKLHYRTELDYEPISSGND</sequence>
<accession>A0ABQ7EQL2</accession>
<organism evidence="2 3">
    <name type="scientific">Brassica cretica</name>
    <name type="common">Mustard</name>
    <dbReference type="NCBI Taxonomy" id="69181"/>
    <lineage>
        <taxon>Eukaryota</taxon>
        <taxon>Viridiplantae</taxon>
        <taxon>Streptophyta</taxon>
        <taxon>Embryophyta</taxon>
        <taxon>Tracheophyta</taxon>
        <taxon>Spermatophyta</taxon>
        <taxon>Magnoliopsida</taxon>
        <taxon>eudicotyledons</taxon>
        <taxon>Gunneridae</taxon>
        <taxon>Pentapetalae</taxon>
        <taxon>rosids</taxon>
        <taxon>malvids</taxon>
        <taxon>Brassicales</taxon>
        <taxon>Brassicaceae</taxon>
        <taxon>Brassiceae</taxon>
        <taxon>Brassica</taxon>
    </lineage>
</organism>
<keyword evidence="1" id="KW-0472">Membrane</keyword>
<keyword evidence="1" id="KW-0812">Transmembrane</keyword>
<protein>
    <submittedName>
        <fullName evidence="2">Uncharacterized protein</fullName>
    </submittedName>
</protein>